<dbReference type="Pfam" id="PF00593">
    <property type="entry name" value="TonB_dep_Rec_b-barrel"/>
    <property type="match status" value="1"/>
</dbReference>
<keyword evidence="4 14" id="KW-1134">Transmembrane beta strand</keyword>
<keyword evidence="3 14" id="KW-0813">Transport</keyword>
<evidence type="ECO:0000256" key="7">
    <source>
        <dbReference type="ARBA" id="ARBA00022729"/>
    </source>
</evidence>
<keyword evidence="7 16" id="KW-0732">Signal</keyword>
<feature type="domain" description="TonB-dependent receptor plug" evidence="18">
    <location>
        <begin position="71"/>
        <end position="176"/>
    </location>
</feature>
<name>A0ABT5YDW4_9GAMM</name>
<keyword evidence="13 14" id="KW-0998">Cell outer membrane</keyword>
<proteinExistence type="inferred from homology"/>
<evidence type="ECO:0000313" key="20">
    <source>
        <dbReference type="Proteomes" id="UP001143391"/>
    </source>
</evidence>
<dbReference type="InterPro" id="IPR010105">
    <property type="entry name" value="TonB_sidphr_rcpt"/>
</dbReference>
<evidence type="ECO:0000256" key="5">
    <source>
        <dbReference type="ARBA" id="ARBA00022496"/>
    </source>
</evidence>
<keyword evidence="6 14" id="KW-0812">Transmembrane</keyword>
<evidence type="ECO:0000256" key="8">
    <source>
        <dbReference type="ARBA" id="ARBA00023004"/>
    </source>
</evidence>
<dbReference type="NCBIfam" id="TIGR01783">
    <property type="entry name" value="TonB-siderophor"/>
    <property type="match status" value="1"/>
</dbReference>
<keyword evidence="9" id="KW-0406">Ion transport</keyword>
<dbReference type="SUPFAM" id="SSF56935">
    <property type="entry name" value="Porins"/>
    <property type="match status" value="1"/>
</dbReference>
<dbReference type="InterPro" id="IPR036942">
    <property type="entry name" value="Beta-barrel_TonB_sf"/>
</dbReference>
<keyword evidence="12 19" id="KW-0675">Receptor</keyword>
<reference evidence="19" key="1">
    <citation type="submission" date="2022-07" db="EMBL/GenBank/DDBJ databases">
        <title>Marinobacter iranensis a new bacterium isolate from a hipersaline lake in Iran.</title>
        <authorList>
            <person name="Mohammad A.M.A."/>
            <person name="Cristina S.-P."/>
            <person name="Antonio V."/>
        </authorList>
    </citation>
    <scope>NUCLEOTIDE SEQUENCE</scope>
    <source>
        <strain evidence="19">71-i</strain>
    </source>
</reference>
<gene>
    <name evidence="19" type="ORF">NLU14_16605</name>
</gene>
<comment type="similarity">
    <text evidence="2 14 15">Belongs to the TonB-dependent receptor family.</text>
</comment>
<evidence type="ECO:0000256" key="11">
    <source>
        <dbReference type="ARBA" id="ARBA00023136"/>
    </source>
</evidence>
<evidence type="ECO:0000256" key="9">
    <source>
        <dbReference type="ARBA" id="ARBA00023065"/>
    </source>
</evidence>
<evidence type="ECO:0000256" key="13">
    <source>
        <dbReference type="ARBA" id="ARBA00023237"/>
    </source>
</evidence>
<evidence type="ECO:0000256" key="10">
    <source>
        <dbReference type="ARBA" id="ARBA00023077"/>
    </source>
</evidence>
<feature type="signal peptide" evidence="16">
    <location>
        <begin position="1"/>
        <end position="28"/>
    </location>
</feature>
<dbReference type="Gene3D" id="2.170.130.10">
    <property type="entry name" value="TonB-dependent receptor, plug domain"/>
    <property type="match status" value="1"/>
</dbReference>
<dbReference type="CDD" id="cd01347">
    <property type="entry name" value="ligand_gated_channel"/>
    <property type="match status" value="1"/>
</dbReference>
<evidence type="ECO:0000256" key="2">
    <source>
        <dbReference type="ARBA" id="ARBA00009810"/>
    </source>
</evidence>
<dbReference type="Pfam" id="PF07715">
    <property type="entry name" value="Plug"/>
    <property type="match status" value="1"/>
</dbReference>
<keyword evidence="10 15" id="KW-0798">TonB box</keyword>
<sequence>MTFKDNGLAAFRISVLAAAVAASGHVLAQDDESVTELGEIEVTAEKEGPQGPDYGYQAERSLTATKTDTPLAETPRSVSVATRERIEDQNAQTLSDILYYMPGVSSTKFPVGDGLAGDIFYIRGMNQRDYGYGTYRDGLRVQPNAYSTSAEPFGLERVEVFKGPTSVLYGENVPGGLVNLVSKRPTESNQGQVNLSYGTHDRKQVSADVSGAMTDDGKVLGRMVFLRRQSDTQTDSVPDDRFYFAPSMTVKLTDQDTLTLLASYQKDDTEIQLGLPAAGTVLDHPSGQLDPSTNLGHPEWDTFDREVWSLGYEYEHEFNSDLTFRQNARYLRSRVERKEVWWSFPRPGQQPGINGDGFDDFVGAYGRDRFNESRTYSIDNQLVGDVHLGVTENTWLAGVSFDRTSFDQTQRVGGGRAINIFDPVWSSIPDTPDEPSSDAEETQNLVGAYAQVQSRVGNLIGLLGGRFDYAETEFENRRPNGDDFDFSDKEFTWQAGLMYEFGFGLSPYLSYSTSFVPARQVSASDEPLEPITGRQYEVGFKYQPPGSDTLVTVSAFDIVKEDDVNFDLSTAAYRNVGRTESEGVEFELNSDINENLSLLATYTYTDAKIVEDESFPRYEGKQVVGVPRNQASLWANYKFFEEVLRGVEAGVGVRYVGESFAYPDSGLAYPSRLETDEVTLVDLALAYEFLNGWETRLNVHNLFDEEYVGECNNASRCYYGAERTVQGTVSYNW</sequence>
<dbReference type="PANTHER" id="PTHR32552">
    <property type="entry name" value="FERRICHROME IRON RECEPTOR-RELATED"/>
    <property type="match status" value="1"/>
</dbReference>
<organism evidence="19 20">
    <name type="scientific">Marinobacter iranensis</name>
    <dbReference type="NCBI Taxonomy" id="2962607"/>
    <lineage>
        <taxon>Bacteria</taxon>
        <taxon>Pseudomonadati</taxon>
        <taxon>Pseudomonadota</taxon>
        <taxon>Gammaproteobacteria</taxon>
        <taxon>Pseudomonadales</taxon>
        <taxon>Marinobacteraceae</taxon>
        <taxon>Marinobacter</taxon>
    </lineage>
</organism>
<dbReference type="Proteomes" id="UP001143391">
    <property type="component" value="Unassembled WGS sequence"/>
</dbReference>
<comment type="caution">
    <text evidence="19">The sequence shown here is derived from an EMBL/GenBank/DDBJ whole genome shotgun (WGS) entry which is preliminary data.</text>
</comment>
<dbReference type="Gene3D" id="2.40.170.20">
    <property type="entry name" value="TonB-dependent receptor, beta-barrel domain"/>
    <property type="match status" value="1"/>
</dbReference>
<dbReference type="InterPro" id="IPR039426">
    <property type="entry name" value="TonB-dep_rcpt-like"/>
</dbReference>
<feature type="domain" description="TonB-dependent receptor-like beta-barrel" evidence="17">
    <location>
        <begin position="251"/>
        <end position="702"/>
    </location>
</feature>
<protein>
    <submittedName>
        <fullName evidence="19">TonB-dependent siderophore receptor</fullName>
    </submittedName>
</protein>
<evidence type="ECO:0000256" key="12">
    <source>
        <dbReference type="ARBA" id="ARBA00023170"/>
    </source>
</evidence>
<keyword evidence="11 14" id="KW-0472">Membrane</keyword>
<accession>A0ABT5YDW4</accession>
<dbReference type="InterPro" id="IPR012910">
    <property type="entry name" value="Plug_dom"/>
</dbReference>
<keyword evidence="5" id="KW-0410">Iron transport</keyword>
<dbReference type="RefSeq" id="WP_275708577.1">
    <property type="nucleotide sequence ID" value="NZ_JANCMW010000012.1"/>
</dbReference>
<evidence type="ECO:0000256" key="4">
    <source>
        <dbReference type="ARBA" id="ARBA00022452"/>
    </source>
</evidence>
<keyword evidence="20" id="KW-1185">Reference proteome</keyword>
<evidence type="ECO:0000256" key="6">
    <source>
        <dbReference type="ARBA" id="ARBA00022692"/>
    </source>
</evidence>
<feature type="chain" id="PRO_5047452331" evidence="16">
    <location>
        <begin position="29"/>
        <end position="733"/>
    </location>
</feature>
<evidence type="ECO:0000256" key="15">
    <source>
        <dbReference type="RuleBase" id="RU003357"/>
    </source>
</evidence>
<dbReference type="PROSITE" id="PS52016">
    <property type="entry name" value="TONB_DEPENDENT_REC_3"/>
    <property type="match status" value="1"/>
</dbReference>
<comment type="subcellular location">
    <subcellularLocation>
        <location evidence="1 14">Cell outer membrane</location>
        <topology evidence="1 14">Multi-pass membrane protein</topology>
    </subcellularLocation>
</comment>
<evidence type="ECO:0000256" key="1">
    <source>
        <dbReference type="ARBA" id="ARBA00004571"/>
    </source>
</evidence>
<evidence type="ECO:0000256" key="16">
    <source>
        <dbReference type="SAM" id="SignalP"/>
    </source>
</evidence>
<evidence type="ECO:0000256" key="3">
    <source>
        <dbReference type="ARBA" id="ARBA00022448"/>
    </source>
</evidence>
<dbReference type="EMBL" id="JANCMW010000012">
    <property type="protein sequence ID" value="MDF0751853.1"/>
    <property type="molecule type" value="Genomic_DNA"/>
</dbReference>
<evidence type="ECO:0000313" key="19">
    <source>
        <dbReference type="EMBL" id="MDF0751853.1"/>
    </source>
</evidence>
<evidence type="ECO:0000259" key="18">
    <source>
        <dbReference type="Pfam" id="PF07715"/>
    </source>
</evidence>
<keyword evidence="8" id="KW-0408">Iron</keyword>
<dbReference type="PANTHER" id="PTHR32552:SF68">
    <property type="entry name" value="FERRICHROME OUTER MEMBRANE TRANSPORTER_PHAGE RECEPTOR"/>
    <property type="match status" value="1"/>
</dbReference>
<evidence type="ECO:0000256" key="14">
    <source>
        <dbReference type="PROSITE-ProRule" id="PRU01360"/>
    </source>
</evidence>
<evidence type="ECO:0000259" key="17">
    <source>
        <dbReference type="Pfam" id="PF00593"/>
    </source>
</evidence>
<dbReference type="InterPro" id="IPR000531">
    <property type="entry name" value="Beta-barrel_TonB"/>
</dbReference>
<dbReference type="InterPro" id="IPR037066">
    <property type="entry name" value="Plug_dom_sf"/>
</dbReference>